<dbReference type="PANTHER" id="PTHR30041:SF7">
    <property type="entry name" value="GLOBAL TRANSCRIPTIONAL REGULATOR SPX"/>
    <property type="match status" value="1"/>
</dbReference>
<keyword evidence="1" id="KW-1015">Disulfide bond</keyword>
<dbReference type="InterPro" id="IPR036249">
    <property type="entry name" value="Thioredoxin-like_sf"/>
</dbReference>
<reference evidence="4 5" key="1">
    <citation type="submission" date="2020-06" db="EMBL/GenBank/DDBJ databases">
        <title>Crossreactivity between MHC class I-restricted antigens from cancer cells and an enterococcal bacteriophage.</title>
        <authorList>
            <person name="Fluckiger A."/>
            <person name="Daillere R."/>
            <person name="Sassi M."/>
            <person name="Cattoir V."/>
            <person name="Kroemer G."/>
            <person name="Zitvogel L."/>
        </authorList>
    </citation>
    <scope>NUCLEOTIDE SEQUENCE [LARGE SCALE GENOMIC DNA]</scope>
    <source>
        <strain evidence="4 5">EG4</strain>
    </source>
</reference>
<dbReference type="PANTHER" id="PTHR30041">
    <property type="entry name" value="ARSENATE REDUCTASE"/>
    <property type="match status" value="1"/>
</dbReference>
<evidence type="ECO:0000313" key="4">
    <source>
        <dbReference type="EMBL" id="MBA0972738.1"/>
    </source>
</evidence>
<dbReference type="AlphaFoldDB" id="A0ABD4HMP3"/>
<name>A0ABD4HMP3_ENTGA</name>
<dbReference type="PROSITE" id="PS51353">
    <property type="entry name" value="ARSC"/>
    <property type="match status" value="1"/>
</dbReference>
<dbReference type="InterPro" id="IPR006660">
    <property type="entry name" value="Arsenate_reductase-like"/>
</dbReference>
<keyword evidence="2" id="KW-0676">Redox-active center</keyword>
<dbReference type="Proteomes" id="UP000571857">
    <property type="component" value="Unassembled WGS sequence"/>
</dbReference>
<evidence type="ECO:0000256" key="2">
    <source>
        <dbReference type="ARBA" id="ARBA00023284"/>
    </source>
</evidence>
<protein>
    <submittedName>
        <fullName evidence="4">Spx/MgsR family RNA polymerase-binding regulatory protein</fullName>
    </submittedName>
</protein>
<evidence type="ECO:0000313" key="5">
    <source>
        <dbReference type="Proteomes" id="UP000571857"/>
    </source>
</evidence>
<dbReference type="NCBIfam" id="TIGR01617">
    <property type="entry name" value="arsC_related"/>
    <property type="match status" value="1"/>
</dbReference>
<comment type="caution">
    <text evidence="4">The sequence shown here is derived from an EMBL/GenBank/DDBJ whole genome shotgun (WGS) entry which is preliminary data.</text>
</comment>
<dbReference type="SUPFAM" id="SSF52833">
    <property type="entry name" value="Thioredoxin-like"/>
    <property type="match status" value="1"/>
</dbReference>
<dbReference type="Pfam" id="PF03960">
    <property type="entry name" value="ArsC"/>
    <property type="match status" value="1"/>
</dbReference>
<gene>
    <name evidence="4" type="ORF">HWH42_09090</name>
</gene>
<dbReference type="EMBL" id="JABXJK010000048">
    <property type="protein sequence ID" value="MBA0972738.1"/>
    <property type="molecule type" value="Genomic_DNA"/>
</dbReference>
<proteinExistence type="inferred from homology"/>
<sequence length="134" mass="15782">MIKVYYLSKTNSGRTAMRWLENHNLEYVDRKITKKNPIKVHEIKKILALAENGFDDLINARTKKFQALEINENECSTEYLIGILIQNPSVIKLPIIIDEKKIVIGFNEREIRCFLSKEYRRTQLLDSGSYYLEE</sequence>
<comment type="similarity">
    <text evidence="3">Belongs to the ArsC family.</text>
</comment>
<dbReference type="RefSeq" id="WP_135172271.1">
    <property type="nucleotide sequence ID" value="NZ_BSYC01000006.1"/>
</dbReference>
<accession>A0ABD4HMP3</accession>
<dbReference type="InterPro" id="IPR006504">
    <property type="entry name" value="Tscrpt_reg_Spx/MgsR"/>
</dbReference>
<evidence type="ECO:0000256" key="1">
    <source>
        <dbReference type="ARBA" id="ARBA00023157"/>
    </source>
</evidence>
<organism evidence="4 5">
    <name type="scientific">Enterococcus gallinarum</name>
    <dbReference type="NCBI Taxonomy" id="1353"/>
    <lineage>
        <taxon>Bacteria</taxon>
        <taxon>Bacillati</taxon>
        <taxon>Bacillota</taxon>
        <taxon>Bacilli</taxon>
        <taxon>Lactobacillales</taxon>
        <taxon>Enterococcaceae</taxon>
        <taxon>Enterococcus</taxon>
    </lineage>
</organism>
<dbReference type="Gene3D" id="3.40.30.10">
    <property type="entry name" value="Glutaredoxin"/>
    <property type="match status" value="1"/>
</dbReference>
<evidence type="ECO:0000256" key="3">
    <source>
        <dbReference type="PROSITE-ProRule" id="PRU01282"/>
    </source>
</evidence>